<accession>A0ABT4S424</accession>
<evidence type="ECO:0000313" key="3">
    <source>
        <dbReference type="Proteomes" id="UP001144036"/>
    </source>
</evidence>
<evidence type="ECO:0000256" key="1">
    <source>
        <dbReference type="SAM" id="MobiDB-lite"/>
    </source>
</evidence>
<name>A0ABT4S424_9ACTN</name>
<proteinExistence type="predicted"/>
<comment type="caution">
    <text evidence="2">The sequence shown here is derived from an EMBL/GenBank/DDBJ whole genome shotgun (WGS) entry which is preliminary data.</text>
</comment>
<evidence type="ECO:0000313" key="2">
    <source>
        <dbReference type="EMBL" id="MDA0631958.1"/>
    </source>
</evidence>
<feature type="region of interest" description="Disordered" evidence="1">
    <location>
        <begin position="97"/>
        <end position="129"/>
    </location>
</feature>
<dbReference type="RefSeq" id="WP_270152709.1">
    <property type="nucleotide sequence ID" value="NZ_JAPNNL010000002.1"/>
</dbReference>
<sequence>MWRVTVRGKFQGLDAAARAAVLAAGGTAYTDAGTFTHDATVSVFTFRCQVPAGPDDEDDEDAAALRALAALEAYGCPYEVLKIAVTDLRTIRVRRKGRAGSALERAGAPTTPGSPPKISARSSLMSRGH</sequence>
<gene>
    <name evidence="2" type="ORF">OUY22_00900</name>
</gene>
<dbReference type="Pfam" id="PF19707">
    <property type="entry name" value="DUF6204"/>
    <property type="match status" value="1"/>
</dbReference>
<protein>
    <submittedName>
        <fullName evidence="2">DUF6204 family protein</fullName>
    </submittedName>
</protein>
<feature type="compositionally biased region" description="Polar residues" evidence="1">
    <location>
        <begin position="120"/>
        <end position="129"/>
    </location>
</feature>
<reference evidence="2" key="1">
    <citation type="submission" date="2022-11" db="EMBL/GenBank/DDBJ databases">
        <title>Nonomuraea corallina sp. nov., a new species of the genus Nonomuraea isolated from sea side sediment in Thai sea.</title>
        <authorList>
            <person name="Ngamcharungchit C."/>
            <person name="Matsumoto A."/>
            <person name="Suriyachadkun C."/>
            <person name="Panbangred W."/>
            <person name="Inahashi Y."/>
            <person name="Intra B."/>
        </authorList>
    </citation>
    <scope>NUCLEOTIDE SEQUENCE</scope>
    <source>
        <strain evidence="2">MCN248</strain>
    </source>
</reference>
<dbReference type="Proteomes" id="UP001144036">
    <property type="component" value="Unassembled WGS sequence"/>
</dbReference>
<dbReference type="InterPro" id="IPR045778">
    <property type="entry name" value="DUF6204"/>
</dbReference>
<organism evidence="2 3">
    <name type="scientific">Nonomuraea corallina</name>
    <dbReference type="NCBI Taxonomy" id="2989783"/>
    <lineage>
        <taxon>Bacteria</taxon>
        <taxon>Bacillati</taxon>
        <taxon>Actinomycetota</taxon>
        <taxon>Actinomycetes</taxon>
        <taxon>Streptosporangiales</taxon>
        <taxon>Streptosporangiaceae</taxon>
        <taxon>Nonomuraea</taxon>
    </lineage>
</organism>
<keyword evidence="3" id="KW-1185">Reference proteome</keyword>
<dbReference type="EMBL" id="JAPNNL010000002">
    <property type="protein sequence ID" value="MDA0631958.1"/>
    <property type="molecule type" value="Genomic_DNA"/>
</dbReference>